<feature type="signal peptide" evidence="1">
    <location>
        <begin position="1"/>
        <end position="20"/>
    </location>
</feature>
<evidence type="ECO:0000256" key="1">
    <source>
        <dbReference type="SAM" id="SignalP"/>
    </source>
</evidence>
<dbReference type="KEGG" id="huw:FPZ11_14300"/>
<feature type="chain" id="PRO_5022868110" description="Bacteriophage tail tape measure N-terminal domain-containing protein" evidence="1">
    <location>
        <begin position="21"/>
        <end position="772"/>
    </location>
</feature>
<keyword evidence="3" id="KW-1185">Reference proteome</keyword>
<organism evidence="2 3">
    <name type="scientific">Humibacter ginsenosidimutans</name>
    <dbReference type="NCBI Taxonomy" id="2599293"/>
    <lineage>
        <taxon>Bacteria</taxon>
        <taxon>Bacillati</taxon>
        <taxon>Actinomycetota</taxon>
        <taxon>Actinomycetes</taxon>
        <taxon>Micrococcales</taxon>
        <taxon>Microbacteriaceae</taxon>
        <taxon>Humibacter</taxon>
    </lineage>
</organism>
<protein>
    <recommendedName>
        <fullName evidence="4">Bacteriophage tail tape measure N-terminal domain-containing protein</fullName>
    </recommendedName>
</protein>
<sequence>MQLIVAAVVALVGLAGPLSAAVVGIGGAFAGMGAAGALAIVGVVDQIKKGTAAGNEWSSGLNALKGDLNALGNTAATGLLSSFQQIIGDIGNAMPDLNSEIGTFASILGRTSVSSVQALINVFRVMNPLFVQGGVLIEDIANGLLQWSQNGGLQRFVTYAEQELPHVVNTLGDVGSMLLHIVEATAPIGSTVLTILQQFSQFVSAIPVPVLTATAGAALAIWAAFKLGNGVESIIDKVTGAVGQLTAAEVDSAGAATRLGTSIGSVAGWFGVVTAAVGVGVAAVDAWKQAVEDSVASDADLVNSITAGTDAAGGFTDAMKAVNAWNDTGTTTTKQMSDALESAANGWGGMNKAAASWLGTLDGGASISGNVLNMLEKYGDSLATVARTDLPAAVDSFKKYSAQYDLNATQQWRAINNMGDYKDALTQQATQWGYAATQANLVAIATGKITDANPAATDTTDKLANAQNRLSLAQQQVATDTDAAATAIEGFGQASRNADRANITYQQALDQASQSIRQNGRTLDENTESGRANATALDTIADSGLSLIAAQTRQGASEQTLRGNMQTTRDAFIKTAEQMGDNQTQAEQLADKYGLIPSNITTAFAQTGLGDAIQNVNTYDAAIRALLSDQRAVKLGGSVAGYYGFGSATGGTAGKPGKAAGGTIGMAPGGTVTGRGNAVNDLAGLYRLADGEEVTSNMAGQAARNRPLLKLINANAGADQIAGKAIQLAGGAPTVAAPAPVIQHVHNWYVTSNSGEQLYQDVMRKTNSKVGP</sequence>
<proteinExistence type="predicted"/>
<gene>
    <name evidence="2" type="ORF">FPZ11_14300</name>
</gene>
<dbReference type="EMBL" id="CP042305">
    <property type="protein sequence ID" value="QDZ15776.1"/>
    <property type="molecule type" value="Genomic_DNA"/>
</dbReference>
<evidence type="ECO:0008006" key="4">
    <source>
        <dbReference type="Google" id="ProtNLM"/>
    </source>
</evidence>
<evidence type="ECO:0000313" key="3">
    <source>
        <dbReference type="Proteomes" id="UP000320216"/>
    </source>
</evidence>
<keyword evidence="1" id="KW-0732">Signal</keyword>
<evidence type="ECO:0000313" key="2">
    <source>
        <dbReference type="EMBL" id="QDZ15776.1"/>
    </source>
</evidence>
<reference evidence="2 3" key="1">
    <citation type="submission" date="2019-07" db="EMBL/GenBank/DDBJ databases">
        <title>Full genome sequence of Humibacter sp. WJ7-1.</title>
        <authorList>
            <person name="Im W.-T."/>
        </authorList>
    </citation>
    <scope>NUCLEOTIDE SEQUENCE [LARGE SCALE GENOMIC DNA]</scope>
    <source>
        <strain evidence="2 3">WJ7-1</strain>
    </source>
</reference>
<dbReference type="OrthoDB" id="2183194at2"/>
<dbReference type="AlphaFoldDB" id="A0A5B8M661"/>
<name>A0A5B8M661_9MICO</name>
<accession>A0A5B8M661</accession>
<dbReference type="Proteomes" id="UP000320216">
    <property type="component" value="Chromosome"/>
</dbReference>